<evidence type="ECO:0000313" key="1">
    <source>
        <dbReference type="EMBL" id="CZR54512.1"/>
    </source>
</evidence>
<accession>A0A1L7WP16</accession>
<reference evidence="1 2" key="1">
    <citation type="submission" date="2016-03" db="EMBL/GenBank/DDBJ databases">
        <authorList>
            <person name="Ploux O."/>
        </authorList>
    </citation>
    <scope>NUCLEOTIDE SEQUENCE [LARGE SCALE GENOMIC DNA]</scope>
    <source>
        <strain evidence="1 2">UAMH 11012</strain>
    </source>
</reference>
<dbReference type="STRING" id="576137.A0A1L7WP16"/>
<gene>
    <name evidence="1" type="ORF">PAC_04396</name>
</gene>
<dbReference type="Proteomes" id="UP000184330">
    <property type="component" value="Unassembled WGS sequence"/>
</dbReference>
<evidence type="ECO:0000313" key="2">
    <source>
        <dbReference type="Proteomes" id="UP000184330"/>
    </source>
</evidence>
<dbReference type="CDD" id="cd18186">
    <property type="entry name" value="BTB_POZ_ZBTB_KLHL-like"/>
    <property type="match status" value="1"/>
</dbReference>
<dbReference type="OrthoDB" id="194443at2759"/>
<organism evidence="1 2">
    <name type="scientific">Phialocephala subalpina</name>
    <dbReference type="NCBI Taxonomy" id="576137"/>
    <lineage>
        <taxon>Eukaryota</taxon>
        <taxon>Fungi</taxon>
        <taxon>Dikarya</taxon>
        <taxon>Ascomycota</taxon>
        <taxon>Pezizomycotina</taxon>
        <taxon>Leotiomycetes</taxon>
        <taxon>Helotiales</taxon>
        <taxon>Mollisiaceae</taxon>
        <taxon>Phialocephala</taxon>
        <taxon>Phialocephala fortinii species complex</taxon>
    </lineage>
</organism>
<dbReference type="AlphaFoldDB" id="A0A1L7WP16"/>
<sequence>MAPQAPPKQPVAVDLIKVISGPRVDVFIGPRKKHYSLPKNLLCHFSEHFDDYINVDFNEGETHKIELPEDEVEEVALILEYMLNIGVRGSTVKTTTVEFEKGLKECIDFAKNVGMYNFEDVIEVRKKILHEVQQQWKIKYQGKRFTERWILGEDGKPVRQRDHSGKEIVQKMRGKFVLVEKSVRKPLLIAEKAVDLLFGPWLSSKKAGKERSWFMKRALNRFAGARKDDVDFILRVIDIKIEKARKVESVTTEIEETSLGPVVMTTTKSADNVRVNYDHSQQEMDPKKHSCPKNQFWAAVRAETAAKRNTPEIPVQEWASLYGTRVIDDTGGEVRVLLVDMAELLK</sequence>
<dbReference type="InterPro" id="IPR011333">
    <property type="entry name" value="SKP1/BTB/POZ_sf"/>
</dbReference>
<protein>
    <recommendedName>
        <fullName evidence="3">BTB domain-containing protein</fullName>
    </recommendedName>
</protein>
<proteinExistence type="predicted"/>
<dbReference type="SUPFAM" id="SSF54695">
    <property type="entry name" value="POZ domain"/>
    <property type="match status" value="1"/>
</dbReference>
<keyword evidence="2" id="KW-1185">Reference proteome</keyword>
<name>A0A1L7WP16_9HELO</name>
<evidence type="ECO:0008006" key="3">
    <source>
        <dbReference type="Google" id="ProtNLM"/>
    </source>
</evidence>
<dbReference type="Gene3D" id="3.30.710.10">
    <property type="entry name" value="Potassium Channel Kv1.1, Chain A"/>
    <property type="match status" value="1"/>
</dbReference>
<dbReference type="EMBL" id="FJOG01000005">
    <property type="protein sequence ID" value="CZR54512.1"/>
    <property type="molecule type" value="Genomic_DNA"/>
</dbReference>